<dbReference type="InterPro" id="IPR036038">
    <property type="entry name" value="Aminotransferase-like"/>
</dbReference>
<accession>M7SQK9</accession>
<protein>
    <submittedName>
        <fullName evidence="4">Putative class iv protein</fullName>
    </submittedName>
</protein>
<dbReference type="OrthoDB" id="25921at2759"/>
<sequence length="335" mass="37175">MATMDQIFAGYHARQAVLEGSFDKNPFARGIAWIEGEFVPVHEARIPLLDEGFMHSDLTYDVPSVWDGRFFRLDDHMTRLEASCAKMRLQLPLPREEVKRILVEMVAKSGIRDAFVELIVTRGMKGVRGHTPGQVFKNNLYLLIQPFVWVMDPEMQPGGGTAVVARTVRRISPGSVDPTVKNLQWGDLTRGLFEAVDRGAVYPFLTDGDTNLTEGSGFNIVLVKDGVLYTPDRGCLQGVTRKSVIDVAETCGLTVRMEYVPTEMAYSCDEIFMCTTAGGIMPITELDGKPVKDGKVGPITKKIWDGYWAIHYDPAYSFEVDYATGTAKGVNGVKH</sequence>
<dbReference type="Gene3D" id="3.20.10.10">
    <property type="entry name" value="D-amino Acid Aminotransferase, subunit A, domain 2"/>
    <property type="match status" value="1"/>
</dbReference>
<dbReference type="PANTHER" id="PTHR42743:SF11">
    <property type="entry name" value="AMINODEOXYCHORISMATE LYASE"/>
    <property type="match status" value="1"/>
</dbReference>
<dbReference type="PANTHER" id="PTHR42743">
    <property type="entry name" value="AMINO-ACID AMINOTRANSFERASE"/>
    <property type="match status" value="1"/>
</dbReference>
<dbReference type="KEGG" id="ela:UCREL1_4260"/>
<dbReference type="OMA" id="WRGSEMM"/>
<evidence type="ECO:0000313" key="4">
    <source>
        <dbReference type="EMBL" id="EMR68744.1"/>
    </source>
</evidence>
<reference evidence="5" key="1">
    <citation type="journal article" date="2013" name="Genome Announc.">
        <title>Draft genome sequence of the grapevine dieback fungus Eutypa lata UCR-EL1.</title>
        <authorList>
            <person name="Blanco-Ulate B."/>
            <person name="Rolshausen P.E."/>
            <person name="Cantu D."/>
        </authorList>
    </citation>
    <scope>NUCLEOTIDE SEQUENCE [LARGE SCALE GENOMIC DNA]</scope>
    <source>
        <strain evidence="5">UCR-EL1</strain>
    </source>
</reference>
<dbReference type="InterPro" id="IPR043131">
    <property type="entry name" value="BCAT-like_N"/>
</dbReference>
<organism evidence="4 5">
    <name type="scientific">Eutypa lata (strain UCR-EL1)</name>
    <name type="common">Grapevine dieback disease fungus</name>
    <name type="synonym">Eutypa armeniacae</name>
    <dbReference type="NCBI Taxonomy" id="1287681"/>
    <lineage>
        <taxon>Eukaryota</taxon>
        <taxon>Fungi</taxon>
        <taxon>Dikarya</taxon>
        <taxon>Ascomycota</taxon>
        <taxon>Pezizomycotina</taxon>
        <taxon>Sordariomycetes</taxon>
        <taxon>Xylariomycetidae</taxon>
        <taxon>Xylariales</taxon>
        <taxon>Diatrypaceae</taxon>
        <taxon>Eutypa</taxon>
    </lineage>
</organism>
<evidence type="ECO:0000313" key="5">
    <source>
        <dbReference type="Proteomes" id="UP000012174"/>
    </source>
</evidence>
<dbReference type="Gene3D" id="3.30.470.10">
    <property type="match status" value="1"/>
</dbReference>
<dbReference type="STRING" id="1287681.M7SQK9"/>
<dbReference type="Proteomes" id="UP000012174">
    <property type="component" value="Unassembled WGS sequence"/>
</dbReference>
<dbReference type="InterPro" id="IPR043132">
    <property type="entry name" value="BCAT-like_C"/>
</dbReference>
<dbReference type="HOGENOM" id="CLU_020844_4_1_1"/>
<dbReference type="GO" id="GO:0008652">
    <property type="term" value="P:amino acid biosynthetic process"/>
    <property type="evidence" value="ECO:0007669"/>
    <property type="project" value="UniProtKB-ARBA"/>
</dbReference>
<name>M7SQK9_EUTLA</name>
<keyword evidence="3" id="KW-0663">Pyridoxal phosphate</keyword>
<dbReference type="GO" id="GO:0046394">
    <property type="term" value="P:carboxylic acid biosynthetic process"/>
    <property type="evidence" value="ECO:0007669"/>
    <property type="project" value="UniProtKB-ARBA"/>
</dbReference>
<dbReference type="Pfam" id="PF01063">
    <property type="entry name" value="Aminotran_4"/>
    <property type="match status" value="1"/>
</dbReference>
<evidence type="ECO:0000256" key="3">
    <source>
        <dbReference type="ARBA" id="ARBA00022898"/>
    </source>
</evidence>
<dbReference type="InterPro" id="IPR001544">
    <property type="entry name" value="Aminotrans_IV"/>
</dbReference>
<comment type="cofactor">
    <cofactor evidence="1">
        <name>pyridoxal 5'-phosphate</name>
        <dbReference type="ChEBI" id="CHEBI:597326"/>
    </cofactor>
</comment>
<dbReference type="FunFam" id="3.20.10.10:FF:000002">
    <property type="entry name" value="D-alanine aminotransferase"/>
    <property type="match status" value="1"/>
</dbReference>
<dbReference type="GO" id="GO:0003824">
    <property type="term" value="F:catalytic activity"/>
    <property type="evidence" value="ECO:0007669"/>
    <property type="project" value="InterPro"/>
</dbReference>
<evidence type="ECO:0000256" key="2">
    <source>
        <dbReference type="ARBA" id="ARBA00009320"/>
    </source>
</evidence>
<dbReference type="InterPro" id="IPR050571">
    <property type="entry name" value="Class-IV_PLP-Dep_Aminotrnsfr"/>
</dbReference>
<evidence type="ECO:0000256" key="1">
    <source>
        <dbReference type="ARBA" id="ARBA00001933"/>
    </source>
</evidence>
<dbReference type="EMBL" id="KB706190">
    <property type="protein sequence ID" value="EMR68744.1"/>
    <property type="molecule type" value="Genomic_DNA"/>
</dbReference>
<proteinExistence type="inferred from homology"/>
<comment type="similarity">
    <text evidence="2">Belongs to the class-IV pyridoxal-phosphate-dependent aminotransferase family.</text>
</comment>
<dbReference type="eggNOG" id="KOG0975">
    <property type="taxonomic scope" value="Eukaryota"/>
</dbReference>
<dbReference type="AlphaFoldDB" id="M7SQK9"/>
<keyword evidence="5" id="KW-1185">Reference proteome</keyword>
<gene>
    <name evidence="4" type="ORF">UCREL1_4260</name>
</gene>
<dbReference type="SUPFAM" id="SSF56752">
    <property type="entry name" value="D-aminoacid aminotransferase-like PLP-dependent enzymes"/>
    <property type="match status" value="1"/>
</dbReference>